<feature type="compositionally biased region" description="Acidic residues" evidence="7">
    <location>
        <begin position="66"/>
        <end position="83"/>
    </location>
</feature>
<dbReference type="InterPro" id="IPR029225">
    <property type="entry name" value="Nse4_Nse3-bd"/>
</dbReference>
<feature type="region of interest" description="Disordered" evidence="7">
    <location>
        <begin position="1"/>
        <end position="86"/>
    </location>
</feature>
<evidence type="ECO:0000256" key="3">
    <source>
        <dbReference type="ARBA" id="ARBA00022763"/>
    </source>
</evidence>
<protein>
    <submittedName>
        <fullName evidence="11">NSE4 nuclear that plays a role in the function of the Smc5p-Rhc18p DNA repair complex</fullName>
    </submittedName>
</protein>
<dbReference type="GO" id="GO:0005634">
    <property type="term" value="C:nucleus"/>
    <property type="evidence" value="ECO:0007669"/>
    <property type="project" value="UniProtKB-SubCell"/>
</dbReference>
<evidence type="ECO:0000256" key="1">
    <source>
        <dbReference type="ARBA" id="ARBA00004123"/>
    </source>
</evidence>
<dbReference type="Pfam" id="PF08743">
    <property type="entry name" value="Nse4_C"/>
    <property type="match status" value="1"/>
</dbReference>
<dbReference type="OrthoDB" id="421671at2759"/>
<dbReference type="InterPro" id="IPR014854">
    <property type="entry name" value="Nse4_C"/>
</dbReference>
<feature type="transmembrane region" description="Helical" evidence="8">
    <location>
        <begin position="1129"/>
        <end position="1147"/>
    </location>
</feature>
<evidence type="ECO:0000256" key="4">
    <source>
        <dbReference type="ARBA" id="ARBA00023172"/>
    </source>
</evidence>
<feature type="compositionally biased region" description="Polar residues" evidence="7">
    <location>
        <begin position="897"/>
        <end position="925"/>
    </location>
</feature>
<comment type="subcellular location">
    <subcellularLocation>
        <location evidence="1">Nucleus</location>
    </subcellularLocation>
</comment>
<accession>A0A8H5PVG4</accession>
<feature type="compositionally biased region" description="Basic and acidic residues" evidence="7">
    <location>
        <begin position="1007"/>
        <end position="1043"/>
    </location>
</feature>
<sequence length="1218" mass="137374">MPTRTHDSPSHSRSPSPPSRATSAHRNLAVRERDSSRSASGAKRKRADTRNGEPANHRRRTVEPTADSEDEEEDEDIYDPDQPLEERRRVQQGFRDLLRDVTENTEEYLQGDSRGLHEAILRADELSKKVRQTTEATIDSRLLVSTTDLSYRKTLRLTQGSLSQGIDVDEFVSKCITYMRHGRGIMDDNAPELSSTQRQRRRTTRGDEDGEDDIGDEGDMMNWPHLGRFASLPYIRRPALPGFLLGPLSVEKKARKITKRSAPFRPNNLTETRPEVLNVEDLAKKENDLTAICGKILHQLQTLQANIQGTVADLIDETMDDEEQNKIMHQHGLRSTGGIDLMRFVVNPKSFGQTIENMFYVSFLVRDGRVKIDFDEFDLPALEIIERDVEGEEEEPTRHGAAKHQAILSMDMETWQDIIDTFDLKEPMIAHRKEVTTSGPGARGCTQSVKMSVTNPLMGFEKDFDMRIAETADKWNHKKDSLVSNLEEFYKEECLKQGSKFSKMASKVMQAFNKTARSSLEDLLEWVYTTQRSQDDESKRQIKNLVFSIEDRFQSHTSRIERERRLAEQRLLVMARSRPSNPAPNPEQKPEKPIPKRRTSGFKRVGSVGNAFERAKVTERTILGQHANWQPRPPRHSRRRQNVMRMEKTLSGLNENSRKWWLYNRAQTYGNPKGPARRTSMMASRPSTAIRPKKRHTRSLYQELNDSELQHDEPDDVPDNIHAKPSFEQEPIAAQGYRLPGIGEGLLMDDALVLGQQLNEEFSTISSLADIEEDSDGGDTEVEQMAEEGKVQQKRDLEETPQSGPDGTIMLSSYMAMRLWKTLLRNNECVDFAIARCENLEKHDINASSVNELIDTWVPAIKDHHNRFRLIKSFFADIARHVLEVDLPLNAARKSEASPSSSMLGHSETGSQCLSTAPSSGSRDSFVSGDDDHDGDNAEMSASSETKSPVFPDNKPVASFRIGFSQEFSVWQQKIKKNRESVTRGPYLSPPSSAGTQDSTTPQSSPRDGDSPKKWQSSPKEENTPQKDSDEEKEAVSGDKKGDGPAGDMSSNDAGKSSSDIPEASQETNTSAPGNSDGGDDPDPDPTKGATADIESSHSPTKASGIFQSLKPGLRFLIVLVKLFILEQFWAWCAVLNFVCELIYWSFLRFFMRRSVEDDGKALKFPNLLTYAEVGAVINHVFFLLLLGSWLDVREERHLWDIANGQTRDPHYGISLGL</sequence>
<feature type="domain" description="Nse4/EID protein Nse3/MAGE-binding" evidence="10">
    <location>
        <begin position="139"/>
        <end position="192"/>
    </location>
</feature>
<evidence type="ECO:0000256" key="7">
    <source>
        <dbReference type="SAM" id="MobiDB-lite"/>
    </source>
</evidence>
<keyword evidence="8" id="KW-0812">Transmembrane</keyword>
<feature type="region of interest" description="Disordered" evidence="7">
    <location>
        <begin position="896"/>
        <end position="954"/>
    </location>
</feature>
<feature type="region of interest" description="Disordered" evidence="7">
    <location>
        <begin position="575"/>
        <end position="602"/>
    </location>
</feature>
<evidence type="ECO:0000256" key="2">
    <source>
        <dbReference type="ARBA" id="ARBA00008997"/>
    </source>
</evidence>
<feature type="compositionally biased region" description="Polar residues" evidence="7">
    <location>
        <begin position="990"/>
        <end position="1006"/>
    </location>
</feature>
<dbReference type="InterPro" id="IPR027786">
    <property type="entry name" value="Nse4/EID"/>
</dbReference>
<feature type="compositionally biased region" description="Basic and acidic residues" evidence="7">
    <location>
        <begin position="1"/>
        <end position="10"/>
    </location>
</feature>
<dbReference type="GO" id="GO:0006310">
    <property type="term" value="P:DNA recombination"/>
    <property type="evidence" value="ECO:0007669"/>
    <property type="project" value="UniProtKB-KW"/>
</dbReference>
<organism evidence="11 12">
    <name type="scientific">Fusarium pseudocircinatum</name>
    <dbReference type="NCBI Taxonomy" id="56676"/>
    <lineage>
        <taxon>Eukaryota</taxon>
        <taxon>Fungi</taxon>
        <taxon>Dikarya</taxon>
        <taxon>Ascomycota</taxon>
        <taxon>Pezizomycotina</taxon>
        <taxon>Sordariomycetes</taxon>
        <taxon>Hypocreomycetidae</taxon>
        <taxon>Hypocreales</taxon>
        <taxon>Nectriaceae</taxon>
        <taxon>Fusarium</taxon>
        <taxon>Fusarium fujikuroi species complex</taxon>
    </lineage>
</organism>
<dbReference type="Pfam" id="PF15412">
    <property type="entry name" value="Nse4-Nse3_bdg"/>
    <property type="match status" value="1"/>
</dbReference>
<dbReference type="PANTHER" id="PTHR16140:SF0">
    <property type="entry name" value="NON-STRUCTURAL MAINTENANCE OF CHROMOSOMES ELEMENT 4"/>
    <property type="match status" value="1"/>
</dbReference>
<evidence type="ECO:0000256" key="5">
    <source>
        <dbReference type="ARBA" id="ARBA00023204"/>
    </source>
</evidence>
<evidence type="ECO:0000256" key="6">
    <source>
        <dbReference type="ARBA" id="ARBA00023242"/>
    </source>
</evidence>
<reference evidence="11 12" key="1">
    <citation type="submission" date="2020-05" db="EMBL/GenBank/DDBJ databases">
        <title>Identification and distribution of gene clusters putatively required for synthesis of sphingolipid metabolism inhibitors in phylogenetically diverse species of the filamentous fungus Fusarium.</title>
        <authorList>
            <person name="Kim H.-S."/>
            <person name="Busman M."/>
            <person name="Brown D.W."/>
            <person name="Divon H."/>
            <person name="Uhlig S."/>
            <person name="Proctor R.H."/>
        </authorList>
    </citation>
    <scope>NUCLEOTIDE SEQUENCE [LARGE SCALE GENOMIC DNA]</scope>
    <source>
        <strain evidence="11 12">NRRL 36939</strain>
    </source>
</reference>
<feature type="compositionally biased region" description="Polar residues" evidence="7">
    <location>
        <begin position="1049"/>
        <end position="1074"/>
    </location>
</feature>
<comment type="caution">
    <text evidence="11">The sequence shown here is derived from an EMBL/GenBank/DDBJ whole genome shotgun (WGS) entry which is preliminary data.</text>
</comment>
<evidence type="ECO:0000259" key="10">
    <source>
        <dbReference type="Pfam" id="PF15412"/>
    </source>
</evidence>
<dbReference type="GO" id="GO:0030915">
    <property type="term" value="C:Smc5-Smc6 complex"/>
    <property type="evidence" value="ECO:0007669"/>
    <property type="project" value="InterPro"/>
</dbReference>
<feature type="region of interest" description="Disordered" evidence="7">
    <location>
        <begin position="788"/>
        <end position="808"/>
    </location>
</feature>
<keyword evidence="8" id="KW-0472">Membrane</keyword>
<evidence type="ECO:0000259" key="9">
    <source>
        <dbReference type="Pfam" id="PF08743"/>
    </source>
</evidence>
<feature type="compositionally biased region" description="Basic and acidic residues" evidence="7">
    <location>
        <begin position="788"/>
        <end position="798"/>
    </location>
</feature>
<feature type="compositionally biased region" description="Acidic residues" evidence="7">
    <location>
        <begin position="208"/>
        <end position="219"/>
    </location>
</feature>
<dbReference type="Proteomes" id="UP000546213">
    <property type="component" value="Unassembled WGS sequence"/>
</dbReference>
<feature type="region of interest" description="Disordered" evidence="7">
    <location>
        <begin position="671"/>
        <end position="697"/>
    </location>
</feature>
<dbReference type="PANTHER" id="PTHR16140">
    <property type="entry name" value="NON-STRUCTURAL MAINTENANCE OF CHROMOSOMES ELEMENT 4"/>
    <property type="match status" value="1"/>
</dbReference>
<keyword evidence="5" id="KW-0234">DNA repair</keyword>
<dbReference type="EMBL" id="JAAOAS010000023">
    <property type="protein sequence ID" value="KAF5603885.1"/>
    <property type="molecule type" value="Genomic_DNA"/>
</dbReference>
<feature type="compositionally biased region" description="Low complexity" evidence="7">
    <location>
        <begin position="11"/>
        <end position="26"/>
    </location>
</feature>
<feature type="domain" description="Non-structural maintenance of chromosome element 4 C-terminal" evidence="9">
    <location>
        <begin position="339"/>
        <end position="429"/>
    </location>
</feature>
<keyword evidence="8" id="KW-1133">Transmembrane helix</keyword>
<evidence type="ECO:0000313" key="11">
    <source>
        <dbReference type="EMBL" id="KAF5603885.1"/>
    </source>
</evidence>
<keyword evidence="6" id="KW-0539">Nucleus</keyword>
<gene>
    <name evidence="11" type="ORF">FPCIR_1096</name>
</gene>
<feature type="region of interest" description="Disordered" evidence="7">
    <location>
        <begin position="185"/>
        <end position="220"/>
    </location>
</feature>
<keyword evidence="3" id="KW-0227">DNA damage</keyword>
<evidence type="ECO:0000313" key="12">
    <source>
        <dbReference type="Proteomes" id="UP000546213"/>
    </source>
</evidence>
<keyword evidence="4" id="KW-0233">DNA recombination</keyword>
<comment type="similarity">
    <text evidence="2">Belongs to the NSE4 family.</text>
</comment>
<evidence type="ECO:0000256" key="8">
    <source>
        <dbReference type="SAM" id="Phobius"/>
    </source>
</evidence>
<proteinExistence type="inferred from homology"/>
<name>A0A8H5PVG4_9HYPO</name>
<dbReference type="GO" id="GO:0006281">
    <property type="term" value="P:DNA repair"/>
    <property type="evidence" value="ECO:0007669"/>
    <property type="project" value="UniProtKB-KW"/>
</dbReference>
<dbReference type="AlphaFoldDB" id="A0A8H5PVG4"/>
<feature type="transmembrane region" description="Helical" evidence="8">
    <location>
        <begin position="1168"/>
        <end position="1191"/>
    </location>
</feature>
<feature type="region of interest" description="Disordered" evidence="7">
    <location>
        <begin position="979"/>
        <end position="1102"/>
    </location>
</feature>
<keyword evidence="12" id="KW-1185">Reference proteome</keyword>